<comment type="caution">
    <text evidence="1">The sequence shown here is derived from an EMBL/GenBank/DDBJ whole genome shotgun (WGS) entry which is preliminary data.</text>
</comment>
<protein>
    <submittedName>
        <fullName evidence="1">Extracellular solute-binding protein</fullName>
    </submittedName>
</protein>
<dbReference type="Pfam" id="PF13416">
    <property type="entry name" value="SBP_bac_8"/>
    <property type="match status" value="1"/>
</dbReference>
<gene>
    <name evidence="1" type="ORF">KCQ71_17190</name>
</gene>
<sequence length="501" mass="54449">MRTNIPLERTPAGMPSLDRRRFLGVSGAGLMTAVLASCTGGGQSSEESGGSSGAEGTIRWWDQFRPLTEMLEQDLFTPYTEAHPGITIERRQLAAADLGQALQVARRSNQLPDVHTLVGLDSAPAALVSEDWFQPISEFADFDSSPVADQIFDGLHRFDGEIYSVPLFSARQHQTIPWYNTELLTQAGVDPEDEPTTWDDLRAVARQVTDNTEASGIFLPAQNPNYLTAIVTQLAMAAGAPGAIDWSTGEYVYDSQPFIDAVEFLLSLQRDGLVHPASAAMIPRDALARWAAGEGAIFPWGPWFIGDLITESPEVVERGLGCWSIPRPGAERHSVRSGPAGGVFWVSTDSGQPAVAADLLLQMTGEDFQAALASAMDQPPALLETVETADVHPAYRDCVSRFAEDVRIAPAPEIGHPEAWRVVAEMRAVQPDLGIIVQSALSGEDIDVAAQLRTFREAASAERDRALATVQQEGIEVGLDAWVFSNWEPESDYMIEDYEGR</sequence>
<dbReference type="InterPro" id="IPR006059">
    <property type="entry name" value="SBP"/>
</dbReference>
<evidence type="ECO:0000313" key="2">
    <source>
        <dbReference type="Proteomes" id="UP000826651"/>
    </source>
</evidence>
<accession>A0ABS7SC09</accession>
<proteinExistence type="predicted"/>
<dbReference type="PANTHER" id="PTHR43649:SF12">
    <property type="entry name" value="DIACETYLCHITOBIOSE BINDING PROTEIN DASA"/>
    <property type="match status" value="1"/>
</dbReference>
<organism evidence="1 2">
    <name type="scientific">Occultella gossypii</name>
    <dbReference type="NCBI Taxonomy" id="2800820"/>
    <lineage>
        <taxon>Bacteria</taxon>
        <taxon>Bacillati</taxon>
        <taxon>Actinomycetota</taxon>
        <taxon>Actinomycetes</taxon>
        <taxon>Micrococcales</taxon>
        <taxon>Ruaniaceae</taxon>
        <taxon>Occultella</taxon>
    </lineage>
</organism>
<dbReference type="Gene3D" id="3.40.190.10">
    <property type="entry name" value="Periplasmic binding protein-like II"/>
    <property type="match status" value="1"/>
</dbReference>
<dbReference type="PROSITE" id="PS51318">
    <property type="entry name" value="TAT"/>
    <property type="match status" value="1"/>
</dbReference>
<dbReference type="PANTHER" id="PTHR43649">
    <property type="entry name" value="ARABINOSE-BINDING PROTEIN-RELATED"/>
    <property type="match status" value="1"/>
</dbReference>
<dbReference type="InterPro" id="IPR050490">
    <property type="entry name" value="Bact_solute-bd_prot1"/>
</dbReference>
<evidence type="ECO:0000313" key="1">
    <source>
        <dbReference type="EMBL" id="MBZ2197898.1"/>
    </source>
</evidence>
<dbReference type="RefSeq" id="WP_223408155.1">
    <property type="nucleotide sequence ID" value="NZ_JAGSHT010000016.1"/>
</dbReference>
<reference evidence="1 2" key="1">
    <citation type="submission" date="2021-04" db="EMBL/GenBank/DDBJ databases">
        <title>Ruania sp. nov., isolated from sandy soil of mangrove forest.</title>
        <authorList>
            <person name="Ge X."/>
            <person name="Huang R."/>
            <person name="Liu W."/>
        </authorList>
    </citation>
    <scope>NUCLEOTIDE SEQUENCE [LARGE SCALE GENOMIC DNA]</scope>
    <source>
        <strain evidence="1 2">N2-46</strain>
    </source>
</reference>
<dbReference type="EMBL" id="JAGSHT010000016">
    <property type="protein sequence ID" value="MBZ2197898.1"/>
    <property type="molecule type" value="Genomic_DNA"/>
</dbReference>
<dbReference type="Proteomes" id="UP000826651">
    <property type="component" value="Unassembled WGS sequence"/>
</dbReference>
<dbReference type="SUPFAM" id="SSF53850">
    <property type="entry name" value="Periplasmic binding protein-like II"/>
    <property type="match status" value="1"/>
</dbReference>
<name>A0ABS7SC09_9MICO</name>
<keyword evidence="2" id="KW-1185">Reference proteome</keyword>
<dbReference type="InterPro" id="IPR006311">
    <property type="entry name" value="TAT_signal"/>
</dbReference>